<feature type="transmembrane region" description="Helical" evidence="5">
    <location>
        <begin position="119"/>
        <end position="137"/>
    </location>
</feature>
<feature type="transmembrane region" description="Helical" evidence="5">
    <location>
        <begin position="77"/>
        <end position="99"/>
    </location>
</feature>
<dbReference type="PANTHER" id="PTHR11863">
    <property type="entry name" value="STEROL DESATURASE"/>
    <property type="match status" value="1"/>
</dbReference>
<keyword evidence="2 5" id="KW-0812">Transmembrane</keyword>
<dbReference type="InterPro" id="IPR050307">
    <property type="entry name" value="Sterol_Desaturase_Related"/>
</dbReference>
<dbReference type="OrthoDB" id="9770329at2"/>
<dbReference type="Pfam" id="PF04116">
    <property type="entry name" value="FA_hydroxylase"/>
    <property type="match status" value="1"/>
</dbReference>
<gene>
    <name evidence="7" type="ordered locus">Fbal_1209</name>
</gene>
<comment type="subcellular location">
    <subcellularLocation>
        <location evidence="1">Membrane</location>
    </subcellularLocation>
</comment>
<dbReference type="Proteomes" id="UP000006683">
    <property type="component" value="Chromosome"/>
</dbReference>
<dbReference type="AlphaFoldDB" id="E1SWC9"/>
<organism evidence="7 8">
    <name type="scientific">Ferrimonas balearica (strain DSM 9799 / CCM 4581 / KCTC 23876 / PAT)</name>
    <dbReference type="NCBI Taxonomy" id="550540"/>
    <lineage>
        <taxon>Bacteria</taxon>
        <taxon>Pseudomonadati</taxon>
        <taxon>Pseudomonadota</taxon>
        <taxon>Gammaproteobacteria</taxon>
        <taxon>Alteromonadales</taxon>
        <taxon>Ferrimonadaceae</taxon>
        <taxon>Ferrimonas</taxon>
    </lineage>
</organism>
<proteinExistence type="predicted"/>
<dbReference type="HOGENOM" id="CLU_069609_0_0_6"/>
<dbReference type="InterPro" id="IPR006694">
    <property type="entry name" value="Fatty_acid_hydroxylase"/>
</dbReference>
<dbReference type="GO" id="GO:0016020">
    <property type="term" value="C:membrane"/>
    <property type="evidence" value="ECO:0007669"/>
    <property type="project" value="UniProtKB-SubCell"/>
</dbReference>
<evidence type="ECO:0000256" key="1">
    <source>
        <dbReference type="ARBA" id="ARBA00004370"/>
    </source>
</evidence>
<dbReference type="GO" id="GO:0016491">
    <property type="term" value="F:oxidoreductase activity"/>
    <property type="evidence" value="ECO:0007669"/>
    <property type="project" value="InterPro"/>
</dbReference>
<evidence type="ECO:0000313" key="7">
    <source>
        <dbReference type="EMBL" id="ADN75418.1"/>
    </source>
</evidence>
<dbReference type="eggNOG" id="COG3000">
    <property type="taxonomic scope" value="Bacteria"/>
</dbReference>
<keyword evidence="8" id="KW-1185">Reference proteome</keyword>
<feature type="domain" description="Fatty acid hydroxylase" evidence="6">
    <location>
        <begin position="132"/>
        <end position="280"/>
    </location>
</feature>
<dbReference type="STRING" id="550540.Fbal_1209"/>
<dbReference type="KEGG" id="fbl:Fbal_1209"/>
<feature type="transmembrane region" description="Helical" evidence="5">
    <location>
        <begin position="30"/>
        <end position="47"/>
    </location>
</feature>
<accession>E1SWC9</accession>
<reference evidence="7 8" key="1">
    <citation type="journal article" date="2010" name="Stand. Genomic Sci.">
        <title>Complete genome sequence of Ferrimonas balearica type strain (PAT).</title>
        <authorList>
            <person name="Nolan M."/>
            <person name="Sikorski J."/>
            <person name="Davenport K."/>
            <person name="Lucas S."/>
            <person name="Glavina Del Rio T."/>
            <person name="Tice H."/>
            <person name="Cheng J."/>
            <person name="Goodwin L."/>
            <person name="Pitluck S."/>
            <person name="Liolios K."/>
            <person name="Ivanova N."/>
            <person name="Mavromatis K."/>
            <person name="Ovchinnikova G."/>
            <person name="Pati A."/>
            <person name="Chen A."/>
            <person name="Palaniappan K."/>
            <person name="Land M."/>
            <person name="Hauser L."/>
            <person name="Chang Y."/>
            <person name="Jeffries C."/>
            <person name="Tapia R."/>
            <person name="Brettin T."/>
            <person name="Detter J."/>
            <person name="Han C."/>
            <person name="Yasawong M."/>
            <person name="Rohde M."/>
            <person name="Tindall B."/>
            <person name="Goker M."/>
            <person name="Woyke T."/>
            <person name="Bristow J."/>
            <person name="Eisen J."/>
            <person name="Markowitz V."/>
            <person name="Hugenholtz P."/>
            <person name="Kyrpides N."/>
            <person name="Klenk H."/>
            <person name="Lapidus A."/>
        </authorList>
    </citation>
    <scope>NUCLEOTIDE SEQUENCE [LARGE SCALE GENOMIC DNA]</scope>
    <source>
        <strain evidence="8">DSM 9799 / CCM 4581 / KCTC 23876 / PAT</strain>
    </source>
</reference>
<evidence type="ECO:0000256" key="3">
    <source>
        <dbReference type="ARBA" id="ARBA00022989"/>
    </source>
</evidence>
<evidence type="ECO:0000259" key="6">
    <source>
        <dbReference type="Pfam" id="PF04116"/>
    </source>
</evidence>
<dbReference type="GeneID" id="67181442"/>
<evidence type="ECO:0000313" key="8">
    <source>
        <dbReference type="Proteomes" id="UP000006683"/>
    </source>
</evidence>
<evidence type="ECO:0000256" key="4">
    <source>
        <dbReference type="ARBA" id="ARBA00023136"/>
    </source>
</evidence>
<keyword evidence="3 5" id="KW-1133">Transmembrane helix</keyword>
<sequence length="330" mass="37896">MSWWDSLSNHFLSQNLLALAGYLTDANKRIYLGYLLGALVLALPLFWRSNAHKTPGGLFRFLFPAHIYRHRSTRHDVGLWVINRLIRVGLLAPVVLTMVPIALGTTELLEWAFGTFTPLAWSATTITALFTLALFVADDFSRFFLHWLMHRIPVLWDFHKVHHSAEVLTPMTIYRSHPLESYLYACRMALTQGIVVGLGYYLFGPVLTMQDILGANVFVFLFNVMGSNLRHSHLWLSWGDRLEDWFISPAQHQVHHSAERRHWDTNMGSALAIWDRMWGTLVKASDAGEFRIGSGDDKPGHDTLLGLYLTPFKDAFRRLRPWLSHRPNPH</sequence>
<dbReference type="GO" id="GO:0005506">
    <property type="term" value="F:iron ion binding"/>
    <property type="evidence" value="ECO:0007669"/>
    <property type="project" value="InterPro"/>
</dbReference>
<dbReference type="GO" id="GO:0008610">
    <property type="term" value="P:lipid biosynthetic process"/>
    <property type="evidence" value="ECO:0007669"/>
    <property type="project" value="InterPro"/>
</dbReference>
<evidence type="ECO:0000256" key="2">
    <source>
        <dbReference type="ARBA" id="ARBA00022692"/>
    </source>
</evidence>
<keyword evidence="4 5" id="KW-0472">Membrane</keyword>
<protein>
    <submittedName>
        <fullName evidence="7">Fatty acid hydroxylase</fullName>
    </submittedName>
</protein>
<name>E1SWC9_FERBD</name>
<dbReference type="EMBL" id="CP002209">
    <property type="protein sequence ID" value="ADN75418.1"/>
    <property type="molecule type" value="Genomic_DNA"/>
</dbReference>
<evidence type="ECO:0000256" key="5">
    <source>
        <dbReference type="SAM" id="Phobius"/>
    </source>
</evidence>
<dbReference type="RefSeq" id="WP_013344724.1">
    <property type="nucleotide sequence ID" value="NC_014541.1"/>
</dbReference>